<protein>
    <recommendedName>
        <fullName evidence="2">Right handed beta helix domain-containing protein</fullName>
    </recommendedName>
</protein>
<evidence type="ECO:0000256" key="1">
    <source>
        <dbReference type="SAM" id="SignalP"/>
    </source>
</evidence>
<proteinExistence type="predicted"/>
<feature type="domain" description="Right handed beta helix" evidence="2">
    <location>
        <begin position="63"/>
        <end position="159"/>
    </location>
</feature>
<keyword evidence="1" id="KW-0732">Signal</keyword>
<dbReference type="AlphaFoldDB" id="A0A514BPQ0"/>
<dbReference type="SMART" id="SM00710">
    <property type="entry name" value="PbH1"/>
    <property type="match status" value="5"/>
</dbReference>
<evidence type="ECO:0000259" key="2">
    <source>
        <dbReference type="Pfam" id="PF13229"/>
    </source>
</evidence>
<organism evidence="3 4">
    <name type="scientific">Marilutibacter alkalisoli</name>
    <dbReference type="NCBI Taxonomy" id="2591633"/>
    <lineage>
        <taxon>Bacteria</taxon>
        <taxon>Pseudomonadati</taxon>
        <taxon>Pseudomonadota</taxon>
        <taxon>Gammaproteobacteria</taxon>
        <taxon>Lysobacterales</taxon>
        <taxon>Lysobacteraceae</taxon>
        <taxon>Marilutibacter</taxon>
    </lineage>
</organism>
<dbReference type="OrthoDB" id="6029529at2"/>
<dbReference type="SUPFAM" id="SSF51126">
    <property type="entry name" value="Pectin lyase-like"/>
    <property type="match status" value="1"/>
</dbReference>
<feature type="signal peptide" evidence="1">
    <location>
        <begin position="1"/>
        <end position="25"/>
    </location>
</feature>
<sequence length="288" mass="29819">MSIHHLFARGVLLAALSLSPMMAKAAQSFESCTGFIDSLPATISTQGVWCLRKDLSTAITGAAAIQINANNVTIDCNHFKLGGLSAGAGADASGIAATNKHNITVRHCHVRGFYSGVFLSGGGHVVENNRFDRNTSAGVDVSGDRSVVRHNLILDTGGSSLFEGEATGIRTMGEVDVLDNTVSGVSPINSNSDFSWSYATGIYAAHNTSGSINNNRVRGLRLPGMGAMFGIAIVQGSRVAVRNNDISGLGSGTGIDCSDDTSIAVANVINGFTVPIAVCADNENFSNP</sequence>
<dbReference type="Pfam" id="PF13229">
    <property type="entry name" value="Beta_helix"/>
    <property type="match status" value="1"/>
</dbReference>
<gene>
    <name evidence="3" type="ORF">FKV23_04000</name>
</gene>
<dbReference type="InterPro" id="IPR039448">
    <property type="entry name" value="Beta_helix"/>
</dbReference>
<reference evidence="3 4" key="1">
    <citation type="submission" date="2019-06" db="EMBL/GenBank/DDBJ databases">
        <title>Lysobacter alkalisoli sp. nov. isolated from saline-alkali soil.</title>
        <authorList>
            <person name="Sun J.-Q."/>
            <person name="Xu L."/>
        </authorList>
    </citation>
    <scope>NUCLEOTIDE SEQUENCE [LARGE SCALE GENOMIC DNA]</scope>
    <source>
        <strain evidence="3 4">SJ-36</strain>
    </source>
</reference>
<dbReference type="KEGG" id="lyj:FKV23_04000"/>
<dbReference type="Gene3D" id="2.160.20.10">
    <property type="entry name" value="Single-stranded right-handed beta-helix, Pectin lyase-like"/>
    <property type="match status" value="1"/>
</dbReference>
<evidence type="ECO:0000313" key="3">
    <source>
        <dbReference type="EMBL" id="QDH69354.1"/>
    </source>
</evidence>
<dbReference type="InterPro" id="IPR011050">
    <property type="entry name" value="Pectin_lyase_fold/virulence"/>
</dbReference>
<keyword evidence="4" id="KW-1185">Reference proteome</keyword>
<dbReference type="Proteomes" id="UP000317199">
    <property type="component" value="Chromosome"/>
</dbReference>
<name>A0A514BPQ0_9GAMM</name>
<evidence type="ECO:0000313" key="4">
    <source>
        <dbReference type="Proteomes" id="UP000317199"/>
    </source>
</evidence>
<accession>A0A514BPQ0</accession>
<dbReference type="EMBL" id="CP041242">
    <property type="protein sequence ID" value="QDH69354.1"/>
    <property type="molecule type" value="Genomic_DNA"/>
</dbReference>
<dbReference type="InterPro" id="IPR012334">
    <property type="entry name" value="Pectin_lyas_fold"/>
</dbReference>
<feature type="chain" id="PRO_5021897852" description="Right handed beta helix domain-containing protein" evidence="1">
    <location>
        <begin position="26"/>
        <end position="288"/>
    </location>
</feature>
<dbReference type="InterPro" id="IPR006626">
    <property type="entry name" value="PbH1"/>
</dbReference>